<organism evidence="3 4">
    <name type="scientific">Kineococcus radiotolerans</name>
    <dbReference type="NCBI Taxonomy" id="131568"/>
    <lineage>
        <taxon>Bacteria</taxon>
        <taxon>Bacillati</taxon>
        <taxon>Actinomycetota</taxon>
        <taxon>Actinomycetes</taxon>
        <taxon>Kineosporiales</taxon>
        <taxon>Kineosporiaceae</taxon>
        <taxon>Kineococcus</taxon>
    </lineage>
</organism>
<dbReference type="Pfam" id="PF00795">
    <property type="entry name" value="CN_hydrolase"/>
    <property type="match status" value="1"/>
</dbReference>
<dbReference type="InterPro" id="IPR050345">
    <property type="entry name" value="Aliph_Amidase/BUP"/>
</dbReference>
<name>A0A7W4XV49_KINRA</name>
<keyword evidence="1 3" id="KW-0378">Hydrolase</keyword>
<dbReference type="AlphaFoldDB" id="A0A7W4XV49"/>
<dbReference type="Gene3D" id="3.60.110.10">
    <property type="entry name" value="Carbon-nitrogen hydrolase"/>
    <property type="match status" value="1"/>
</dbReference>
<dbReference type="InterPro" id="IPR036526">
    <property type="entry name" value="C-N_Hydrolase_sf"/>
</dbReference>
<evidence type="ECO:0000313" key="3">
    <source>
        <dbReference type="EMBL" id="MBB2899418.1"/>
    </source>
</evidence>
<dbReference type="PANTHER" id="PTHR43674">
    <property type="entry name" value="NITRILASE C965.09-RELATED"/>
    <property type="match status" value="1"/>
</dbReference>
<gene>
    <name evidence="3" type="ORF">FHR75_000206</name>
</gene>
<dbReference type="GO" id="GO:0033388">
    <property type="term" value="P:putrescine biosynthetic process from arginine"/>
    <property type="evidence" value="ECO:0007669"/>
    <property type="project" value="TreeGrafter"/>
</dbReference>
<protein>
    <submittedName>
        <fullName evidence="3">Putative amidohydrolase</fullName>
    </submittedName>
</protein>
<feature type="domain" description="CN hydrolase" evidence="2">
    <location>
        <begin position="17"/>
        <end position="246"/>
    </location>
</feature>
<evidence type="ECO:0000259" key="2">
    <source>
        <dbReference type="PROSITE" id="PS50263"/>
    </source>
</evidence>
<evidence type="ECO:0000256" key="1">
    <source>
        <dbReference type="ARBA" id="ARBA00022801"/>
    </source>
</evidence>
<proteinExistence type="predicted"/>
<dbReference type="Proteomes" id="UP000533269">
    <property type="component" value="Unassembled WGS sequence"/>
</dbReference>
<dbReference type="CDD" id="cd07197">
    <property type="entry name" value="nitrilase"/>
    <property type="match status" value="1"/>
</dbReference>
<dbReference type="SUPFAM" id="SSF56317">
    <property type="entry name" value="Carbon-nitrogen hydrolase"/>
    <property type="match status" value="1"/>
</dbReference>
<comment type="caution">
    <text evidence="3">The sequence shown here is derived from an EMBL/GenBank/DDBJ whole genome shotgun (WGS) entry which is preliminary data.</text>
</comment>
<reference evidence="3 4" key="1">
    <citation type="submission" date="2020-08" db="EMBL/GenBank/DDBJ databases">
        <title>The Agave Microbiome: Exploring the role of microbial communities in plant adaptations to desert environments.</title>
        <authorList>
            <person name="Partida-Martinez L.P."/>
        </authorList>
    </citation>
    <scope>NUCLEOTIDE SEQUENCE [LARGE SCALE GENOMIC DNA]</scope>
    <source>
        <strain evidence="3 4">AS2.23</strain>
    </source>
</reference>
<accession>A0A7W4XV49</accession>
<reference evidence="3 4" key="2">
    <citation type="submission" date="2020-08" db="EMBL/GenBank/DDBJ databases">
        <authorList>
            <person name="Partida-Martinez L."/>
            <person name="Huntemann M."/>
            <person name="Clum A."/>
            <person name="Wang J."/>
            <person name="Palaniappan K."/>
            <person name="Ritter S."/>
            <person name="Chen I.-M."/>
            <person name="Stamatis D."/>
            <person name="Reddy T."/>
            <person name="O'Malley R."/>
            <person name="Daum C."/>
            <person name="Shapiro N."/>
            <person name="Ivanova N."/>
            <person name="Kyrpides N."/>
            <person name="Woyke T."/>
        </authorList>
    </citation>
    <scope>NUCLEOTIDE SEQUENCE [LARGE SCALE GENOMIC DNA]</scope>
    <source>
        <strain evidence="3 4">AS2.23</strain>
    </source>
</reference>
<dbReference type="EMBL" id="JACHVY010000001">
    <property type="protein sequence ID" value="MBB2899418.1"/>
    <property type="molecule type" value="Genomic_DNA"/>
</dbReference>
<dbReference type="PANTHER" id="PTHR43674:SF2">
    <property type="entry name" value="BETA-UREIDOPROPIONASE"/>
    <property type="match status" value="1"/>
</dbReference>
<dbReference type="RefSeq" id="WP_183390081.1">
    <property type="nucleotide sequence ID" value="NZ_JACHVY010000001.1"/>
</dbReference>
<dbReference type="PROSITE" id="PS50263">
    <property type="entry name" value="CN_HYDROLASE"/>
    <property type="match status" value="1"/>
</dbReference>
<sequence length="246" mass="24938">MTAAGEIEGQDVQRGTLSIAVAQPACVASDPAANARTHADLVRRAASRVVVFPEMSLTGYELQAPVVDLDDELWRPLVQACAQRGAVALVGAPVADGSGAEFIATVAVSGEGVRVAYRKAWPGSEEAARFSPGPGPAVVQVDGWRIGLGICRDTGVAEHVEATAALGVDVFAAGLADVPEDSAVQRERAERIARACRAHVAFASFAGPTGRGYERTAGGSAVYSPAGSVLAGCGSGTGEIATAVIG</sequence>
<evidence type="ECO:0000313" key="4">
    <source>
        <dbReference type="Proteomes" id="UP000533269"/>
    </source>
</evidence>
<dbReference type="GO" id="GO:0050126">
    <property type="term" value="F:N-carbamoylputrescine amidase activity"/>
    <property type="evidence" value="ECO:0007669"/>
    <property type="project" value="TreeGrafter"/>
</dbReference>
<dbReference type="InterPro" id="IPR003010">
    <property type="entry name" value="C-N_Hydrolase"/>
</dbReference>